<dbReference type="Pfam" id="PF13174">
    <property type="entry name" value="TPR_6"/>
    <property type="match status" value="1"/>
</dbReference>
<comment type="function">
    <text evidence="1">Mediates coordination of peptidoglycan synthesis and outer membrane constriction during cell division.</text>
</comment>
<feature type="signal peptide" evidence="1">
    <location>
        <begin position="1"/>
        <end position="28"/>
    </location>
</feature>
<dbReference type="Pfam" id="PF13432">
    <property type="entry name" value="TPR_16"/>
    <property type="match status" value="1"/>
</dbReference>
<gene>
    <name evidence="3" type="primary">ygbF</name>
    <name evidence="1" type="synonym">cpoB</name>
    <name evidence="3" type="ORF">DI565_01655</name>
</gene>
<accession>A0A2W5MZD5</accession>
<name>A0A2W5MZD5_ANCNO</name>
<dbReference type="GO" id="GO:0030288">
    <property type="term" value="C:outer membrane-bounded periplasmic space"/>
    <property type="evidence" value="ECO:0007669"/>
    <property type="project" value="UniProtKB-UniRule"/>
</dbReference>
<dbReference type="AlphaFoldDB" id="A0A2W5MZD5"/>
<protein>
    <recommendedName>
        <fullName evidence="1">Cell division coordinator CpoB</fullName>
    </recommendedName>
</protein>
<evidence type="ECO:0000313" key="3">
    <source>
        <dbReference type="EMBL" id="PZQ19120.1"/>
    </source>
</evidence>
<dbReference type="InterPro" id="IPR019734">
    <property type="entry name" value="TPR_rpt"/>
</dbReference>
<keyword evidence="1" id="KW-0574">Periplasm</keyword>
<dbReference type="EMBL" id="QFPN01000001">
    <property type="protein sequence ID" value="PZQ19120.1"/>
    <property type="molecule type" value="Genomic_DNA"/>
</dbReference>
<keyword evidence="1" id="KW-0132">Cell division</keyword>
<comment type="caution">
    <text evidence="3">The sequence shown here is derived from an EMBL/GenBank/DDBJ whole genome shotgun (WGS) entry which is preliminary data.</text>
</comment>
<feature type="compositionally biased region" description="Gly residues" evidence="2">
    <location>
        <begin position="143"/>
        <end position="153"/>
    </location>
</feature>
<dbReference type="SUPFAM" id="SSF48452">
    <property type="entry name" value="TPR-like"/>
    <property type="match status" value="1"/>
</dbReference>
<evidence type="ECO:0000313" key="4">
    <source>
        <dbReference type="Proteomes" id="UP000249577"/>
    </source>
</evidence>
<comment type="subcellular location">
    <subcellularLocation>
        <location evidence="1">Periplasm</location>
    </subcellularLocation>
</comment>
<dbReference type="InterPro" id="IPR034706">
    <property type="entry name" value="CpoB"/>
</dbReference>
<keyword evidence="1" id="KW-0131">Cell cycle</keyword>
<keyword evidence="1" id="KW-0175">Coiled coil</keyword>
<dbReference type="InterPro" id="IPR011990">
    <property type="entry name" value="TPR-like_helical_dom_sf"/>
</dbReference>
<comment type="similarity">
    <text evidence="1">Belongs to the CpoB family.</text>
</comment>
<dbReference type="HAMAP" id="MF_02066">
    <property type="entry name" value="CpoB"/>
    <property type="match status" value="1"/>
</dbReference>
<feature type="coiled-coil region" evidence="1">
    <location>
        <begin position="75"/>
        <end position="102"/>
    </location>
</feature>
<dbReference type="GO" id="GO:0043093">
    <property type="term" value="P:FtsZ-dependent cytokinesis"/>
    <property type="evidence" value="ECO:0007669"/>
    <property type="project" value="UniProtKB-UniRule"/>
</dbReference>
<feature type="region of interest" description="Disordered" evidence="2">
    <location>
        <begin position="121"/>
        <end position="235"/>
    </location>
</feature>
<evidence type="ECO:0000256" key="1">
    <source>
        <dbReference type="HAMAP-Rule" id="MF_02066"/>
    </source>
</evidence>
<reference evidence="3 4" key="1">
    <citation type="submission" date="2017-08" db="EMBL/GenBank/DDBJ databases">
        <title>Infants hospitalized years apart are colonized by the same room-sourced microbial strains.</title>
        <authorList>
            <person name="Brooks B."/>
            <person name="Olm M.R."/>
            <person name="Firek B.A."/>
            <person name="Baker R."/>
            <person name="Thomas B.C."/>
            <person name="Morowitz M.J."/>
            <person name="Banfield J.F."/>
        </authorList>
    </citation>
    <scope>NUCLEOTIDE SEQUENCE [LARGE SCALE GENOMIC DNA]</scope>
    <source>
        <strain evidence="3">S2_005_003_R2_43</strain>
    </source>
</reference>
<dbReference type="Gene3D" id="1.25.40.10">
    <property type="entry name" value="Tetratricopeptide repeat domain"/>
    <property type="match status" value="1"/>
</dbReference>
<feature type="chain" id="PRO_5016185264" description="Cell division coordinator CpoB" evidence="1">
    <location>
        <begin position="29"/>
        <end position="354"/>
    </location>
</feature>
<organism evidence="3 4">
    <name type="scientific">Ancylobacter novellus</name>
    <name type="common">Thiobacillus novellus</name>
    <dbReference type="NCBI Taxonomy" id="921"/>
    <lineage>
        <taxon>Bacteria</taxon>
        <taxon>Pseudomonadati</taxon>
        <taxon>Pseudomonadota</taxon>
        <taxon>Alphaproteobacteria</taxon>
        <taxon>Hyphomicrobiales</taxon>
        <taxon>Xanthobacteraceae</taxon>
        <taxon>Ancylobacter</taxon>
    </lineage>
</organism>
<keyword evidence="1" id="KW-0732">Signal</keyword>
<proteinExistence type="inferred from homology"/>
<dbReference type="NCBIfam" id="TIGR02795">
    <property type="entry name" value="tol_pal_ybgF"/>
    <property type="match status" value="1"/>
</dbReference>
<sequence length="354" mass="37290" precursor="true">MPDLSRFQTARRLALGAVFACLSAQAAAAQTAGANDAPSWLEQRVQGLENKLAFFGGREERAATPNVVQPAQASMADIAVRLDRLENQMRQLNGRIEELQFQGRKNDEALKRFQGDVDFRLQDLESGKGGGAKPSPNRRGDAGDLGGAGGGTSGSISTASRDAGPGAPPASLGSSRSSGGPDSIGGLLEDDPNAPMSIRPPGLSGGGQASGAPVGDRMAARDPGPSATVAGGGPNDQFALGVGFVQRRDYSQAEATFRDFLRSYPSDPKAAEARYWLGESLYQRRKFTDAADSFFTIYKDAPNSAKAPESMLKLGMSLNGMGKKEEACATIAEAGRKYARIKAQSDRELKRISC</sequence>
<evidence type="ECO:0000256" key="2">
    <source>
        <dbReference type="SAM" id="MobiDB-lite"/>
    </source>
</evidence>
<dbReference type="Proteomes" id="UP000249577">
    <property type="component" value="Unassembled WGS sequence"/>
</dbReference>
<dbReference type="InterPro" id="IPR014162">
    <property type="entry name" value="CpoB_C"/>
</dbReference>